<evidence type="ECO:0000256" key="4">
    <source>
        <dbReference type="SAM" id="Coils"/>
    </source>
</evidence>
<dbReference type="PANTHER" id="PTHR32419:SF6">
    <property type="entry name" value="GLUTATHIONE S-TRANSFERASE OMEGA-LIKE 1-RELATED"/>
    <property type="match status" value="1"/>
</dbReference>
<feature type="active site" description="Proton donor/acceptor" evidence="1">
    <location>
        <position position="220"/>
    </location>
</feature>
<dbReference type="GeneID" id="80920593"/>
<reference evidence="6" key="1">
    <citation type="submission" date="2022-10" db="EMBL/GenBank/DDBJ databases">
        <authorList>
            <person name="Byrne P K."/>
        </authorList>
    </citation>
    <scope>NUCLEOTIDE SEQUENCE</scope>
    <source>
        <strain evidence="6">IFO1815</strain>
    </source>
</reference>
<dbReference type="InterPro" id="IPR036249">
    <property type="entry name" value="Thioredoxin-like_sf"/>
</dbReference>
<keyword evidence="4" id="KW-0175">Coiled coil</keyword>
<dbReference type="Pfam" id="PF13409">
    <property type="entry name" value="GST_N_2"/>
    <property type="match status" value="1"/>
</dbReference>
<dbReference type="EMBL" id="OX365769">
    <property type="protein sequence ID" value="CAI4035719.1"/>
    <property type="molecule type" value="Genomic_DNA"/>
</dbReference>
<name>A0AA35ITP4_SACMI</name>
<evidence type="ECO:0000259" key="5">
    <source>
        <dbReference type="PROSITE" id="PS50405"/>
    </source>
</evidence>
<feature type="active site" description="Nucleophile" evidence="1">
    <location>
        <position position="46"/>
    </location>
</feature>
<feature type="site" description="Lowers pKa of active site Cys" evidence="3">
    <location>
        <position position="297"/>
    </location>
</feature>
<evidence type="ECO:0000256" key="2">
    <source>
        <dbReference type="PIRSR" id="PIRSR015753-2"/>
    </source>
</evidence>
<dbReference type="InterPro" id="IPR004045">
    <property type="entry name" value="Glutathione_S-Trfase_N"/>
</dbReference>
<dbReference type="InterPro" id="IPR047047">
    <property type="entry name" value="GST_Omega-like_C"/>
</dbReference>
<protein>
    <recommendedName>
        <fullName evidence="5">GST C-terminal domain-containing protein</fullName>
    </recommendedName>
</protein>
<dbReference type="Pfam" id="PF13410">
    <property type="entry name" value="GST_C_2"/>
    <property type="match status" value="1"/>
</dbReference>
<dbReference type="Gene3D" id="3.40.30.10">
    <property type="entry name" value="Glutaredoxin"/>
    <property type="match status" value="1"/>
</dbReference>
<organism evidence="6 7">
    <name type="scientific">Saccharomyces mikatae IFO 1815</name>
    <dbReference type="NCBI Taxonomy" id="226126"/>
    <lineage>
        <taxon>Eukaryota</taxon>
        <taxon>Fungi</taxon>
        <taxon>Dikarya</taxon>
        <taxon>Ascomycota</taxon>
        <taxon>Saccharomycotina</taxon>
        <taxon>Saccharomycetes</taxon>
        <taxon>Saccharomycetales</taxon>
        <taxon>Saccharomycetaceae</taxon>
        <taxon>Saccharomyces</taxon>
    </lineage>
</organism>
<dbReference type="CDD" id="cd03190">
    <property type="entry name" value="GST_C_Omega_like"/>
    <property type="match status" value="1"/>
</dbReference>
<feature type="binding site" evidence="2">
    <location>
        <position position="79"/>
    </location>
    <ligand>
        <name>glutathione</name>
        <dbReference type="ChEBI" id="CHEBI:57925"/>
    </ligand>
</feature>
<dbReference type="RefSeq" id="XP_056078839.1">
    <property type="nucleotide sequence ID" value="XM_056224974.1"/>
</dbReference>
<evidence type="ECO:0000256" key="3">
    <source>
        <dbReference type="PIRSR" id="PIRSR015753-3"/>
    </source>
</evidence>
<dbReference type="PANTHER" id="PTHR32419">
    <property type="entry name" value="GLUTATHIONYL-HYDROQUINONE REDUCTASE"/>
    <property type="match status" value="1"/>
</dbReference>
<dbReference type="InterPro" id="IPR010987">
    <property type="entry name" value="Glutathione-S-Trfase_C-like"/>
</dbReference>
<keyword evidence="7" id="KW-1185">Reference proteome</keyword>
<accession>A0AA35ITP4</accession>
<feature type="binding site" evidence="2">
    <location>
        <begin position="151"/>
        <end position="154"/>
    </location>
    <ligand>
        <name>glutathione</name>
        <dbReference type="ChEBI" id="CHEBI:57925"/>
    </ligand>
</feature>
<feature type="site" description="Lowers pKa of active site Cys" evidence="3">
    <location>
        <position position="342"/>
    </location>
</feature>
<feature type="domain" description="GST C-terminal" evidence="5">
    <location>
        <begin position="197"/>
        <end position="349"/>
    </location>
</feature>
<feature type="coiled-coil region" evidence="4">
    <location>
        <begin position="228"/>
        <end position="259"/>
    </location>
</feature>
<proteinExistence type="predicted"/>
<dbReference type="PIRSF" id="PIRSF015753">
    <property type="entry name" value="GST"/>
    <property type="match status" value="1"/>
</dbReference>
<dbReference type="GO" id="GO:0005737">
    <property type="term" value="C:cytoplasm"/>
    <property type="evidence" value="ECO:0007669"/>
    <property type="project" value="TreeGrafter"/>
</dbReference>
<dbReference type="Gene3D" id="1.20.1050.10">
    <property type="match status" value="1"/>
</dbReference>
<dbReference type="AlphaFoldDB" id="A0AA35ITP4"/>
<dbReference type="Proteomes" id="UP001161438">
    <property type="component" value="Chromosome 13"/>
</dbReference>
<dbReference type="InterPro" id="IPR016639">
    <property type="entry name" value="GST_Omega/GSH"/>
</dbReference>
<evidence type="ECO:0000313" key="6">
    <source>
        <dbReference type="EMBL" id="CAI4035719.1"/>
    </source>
</evidence>
<gene>
    <name evidence="6" type="primary">SMKI13G3700</name>
    <name evidence="6" type="ORF">SMKI_13G3700</name>
</gene>
<feature type="binding site" evidence="2">
    <location>
        <begin position="169"/>
        <end position="170"/>
    </location>
    <ligand>
        <name>glutathione</name>
        <dbReference type="ChEBI" id="CHEBI:57925"/>
    </ligand>
</feature>
<evidence type="ECO:0000256" key="1">
    <source>
        <dbReference type="PIRSR" id="PIRSR015753-1"/>
    </source>
</evidence>
<dbReference type="GO" id="GO:0004364">
    <property type="term" value="F:glutathione transferase activity"/>
    <property type="evidence" value="ECO:0007669"/>
    <property type="project" value="InterPro"/>
</dbReference>
<evidence type="ECO:0000313" key="7">
    <source>
        <dbReference type="Proteomes" id="UP001161438"/>
    </source>
</evidence>
<dbReference type="InterPro" id="IPR036282">
    <property type="entry name" value="Glutathione-S-Trfase_C_sf"/>
</dbReference>
<dbReference type="PROSITE" id="PS50405">
    <property type="entry name" value="GST_CTER"/>
    <property type="match status" value="1"/>
</dbReference>
<dbReference type="SUPFAM" id="SSF47616">
    <property type="entry name" value="GST C-terminal domain-like"/>
    <property type="match status" value="1"/>
</dbReference>
<dbReference type="SUPFAM" id="SSF52833">
    <property type="entry name" value="Thioredoxin-like"/>
    <property type="match status" value="1"/>
</dbReference>
<sequence length="366" mass="42104">MSGKSISNRKDEFKRQPSSFREIISVDHPVYKPAKGRYWLYVALSCPWAQRTLITRALKGLAPVIGCSVVHWHLDDKGWRFLQAPNGETNERHWFNIAGGIISATASSSTPVAGVDNNAHRLLIDGTNEPHYGYKRLSELYIRAESNYNGRVTVPILWDLKTCTIVNNESSDIIRIMNSSAFDEFVSEQHHQIDLVPLHLEAQIAKFNSWVYDGINNGVYKVGFAKSAEVYESEVTTLFQNLDRLENHLEEKYTKLEAEYGKNNKNKILARFFAIGDTLTEADVRLYPTIIRFDLVYHQHFKCNLGTIRDDYPYIYTWLRSIYWCYGPFQHTTDFNHIKLGYTRSQPRINLLGITPLGPKPDIQPL</sequence>